<sequence>MTDPAPPLVTTRWFNTPETIDLERLRGRVVALYAFQMLCPGCVAHALPQAMRLREAFGSDDLAVLGLHTVFEHHAANSPGALAAFLHEYRIGLPVGLDAAAASGPIPRTMAAYGMRGTPTLVLIDRRGDRRRQVFGHLPDLALGTAVAGLVRGDPAGAAVPATATADTTLQGCEEGRCAIPGA</sequence>
<reference evidence="2" key="1">
    <citation type="submission" date="2018-05" db="EMBL/GenBank/DDBJ databases">
        <authorList>
            <person name="Li X."/>
        </authorList>
    </citation>
    <scope>NUCLEOTIDE SEQUENCE [LARGE SCALE GENOMIC DNA]</scope>
    <source>
        <strain evidence="2">YIM 73061</strain>
    </source>
</reference>
<evidence type="ECO:0000313" key="2">
    <source>
        <dbReference type="Proteomes" id="UP000249725"/>
    </source>
</evidence>
<dbReference type="PANTHER" id="PTHR42852:SF13">
    <property type="entry name" value="PROTEIN DIPZ"/>
    <property type="match status" value="1"/>
</dbReference>
<protein>
    <submittedName>
        <fullName evidence="1">TlpA family protein disulfide reductase</fullName>
    </submittedName>
</protein>
<gene>
    <name evidence="1" type="ORF">DJ018_11085</name>
</gene>
<dbReference type="SUPFAM" id="SSF52833">
    <property type="entry name" value="Thioredoxin-like"/>
    <property type="match status" value="1"/>
</dbReference>
<dbReference type="OrthoDB" id="9811352at2"/>
<comment type="caution">
    <text evidence="1">The sequence shown here is derived from an EMBL/GenBank/DDBJ whole genome shotgun (WGS) entry which is preliminary data.</text>
</comment>
<accession>A0A328ADS3</accession>
<dbReference type="Gene3D" id="3.40.30.10">
    <property type="entry name" value="Glutaredoxin"/>
    <property type="match status" value="1"/>
</dbReference>
<dbReference type="Proteomes" id="UP000249725">
    <property type="component" value="Unassembled WGS sequence"/>
</dbReference>
<dbReference type="InterPro" id="IPR050553">
    <property type="entry name" value="Thioredoxin_ResA/DsbE_sf"/>
</dbReference>
<proteinExistence type="predicted"/>
<dbReference type="EMBL" id="QFYR01000002">
    <property type="protein sequence ID" value="RAK52725.1"/>
    <property type="molecule type" value="Genomic_DNA"/>
</dbReference>
<keyword evidence="2" id="KW-1185">Reference proteome</keyword>
<dbReference type="InterPro" id="IPR036249">
    <property type="entry name" value="Thioredoxin-like_sf"/>
</dbReference>
<dbReference type="AlphaFoldDB" id="A0A328ADS3"/>
<name>A0A328ADS3_9CAUL</name>
<dbReference type="RefSeq" id="WP_111515010.1">
    <property type="nucleotide sequence ID" value="NZ_QFYR01000002.1"/>
</dbReference>
<organism evidence="1 2">
    <name type="scientific">Phenylobacterium deserti</name>
    <dbReference type="NCBI Taxonomy" id="1914756"/>
    <lineage>
        <taxon>Bacteria</taxon>
        <taxon>Pseudomonadati</taxon>
        <taxon>Pseudomonadota</taxon>
        <taxon>Alphaproteobacteria</taxon>
        <taxon>Caulobacterales</taxon>
        <taxon>Caulobacteraceae</taxon>
        <taxon>Phenylobacterium</taxon>
    </lineage>
</organism>
<dbReference type="PANTHER" id="PTHR42852">
    <property type="entry name" value="THIOL:DISULFIDE INTERCHANGE PROTEIN DSBE"/>
    <property type="match status" value="1"/>
</dbReference>
<evidence type="ECO:0000313" key="1">
    <source>
        <dbReference type="EMBL" id="RAK52725.1"/>
    </source>
</evidence>